<dbReference type="Proteomes" id="UP001629113">
    <property type="component" value="Unassembled WGS sequence"/>
</dbReference>
<feature type="domain" description="Telomere-length maintenance and DNA damage repair" evidence="2">
    <location>
        <begin position="9"/>
        <end position="180"/>
    </location>
</feature>
<dbReference type="InterPro" id="IPR021668">
    <property type="entry name" value="TAN"/>
</dbReference>
<keyword evidence="4" id="KW-1185">Reference proteome</keyword>
<accession>A0ABR4PIW2</accession>
<sequence length="551" mass="62085">MSSSSNGDKGEIRLNNVLDAIRDGTQKQRTDGLRDLKAIFEKTSRAANMYVSVQFELDQPAHSIPSDLLKDKAYHSIFEVVFKVALVEKQSFLSAKKTTTTQALTRITNCADVVRVIVRAGTPKLRVKTVHAVVDHIMQTLPNANGEYCQPLSLHYLRALTSLLEHKSHVEHLKRDKWIDIVDFCLEGLERYLEETEGQPSGLARSSSDLGQLVKSARNASQSQIGTVSRRNAEDLLQCLQFLVSAPNSPVHERAKEITDCVLIFLRAQNLTVSQAHQLAFSILNAIISYTYVDCISLSEMIAQEVVPIIHRVWQGKTVAKDEMLNSVKDEMLILLLSVHLHLERCVRDAETSDISSALRNLLKVMRMEYAKRSGRDRLLLEDVEMIDLDAKRNYDSPSRLNVFQLKPHNIRAERNWSILQVIGILEYLVSLAGIEARAEESDDDADDPQPSRKRQRLTRHSDHPVDFLKSDDENVCSASLQILPFILQSCQLPCSILTELIGRLIGLVADKRAQIDSWALLGIARQVPWHISPLITTDRYVLSVAHIRSP</sequence>
<feature type="region of interest" description="Disordered" evidence="1">
    <location>
        <begin position="440"/>
        <end position="466"/>
    </location>
</feature>
<organism evidence="3 4">
    <name type="scientific">Phlyctema vagabunda</name>
    <dbReference type="NCBI Taxonomy" id="108571"/>
    <lineage>
        <taxon>Eukaryota</taxon>
        <taxon>Fungi</taxon>
        <taxon>Dikarya</taxon>
        <taxon>Ascomycota</taxon>
        <taxon>Pezizomycotina</taxon>
        <taxon>Leotiomycetes</taxon>
        <taxon>Helotiales</taxon>
        <taxon>Dermateaceae</taxon>
        <taxon>Phlyctema</taxon>
    </lineage>
</organism>
<dbReference type="EMBL" id="JBFCZG010000004">
    <property type="protein sequence ID" value="KAL3423235.1"/>
    <property type="molecule type" value="Genomic_DNA"/>
</dbReference>
<reference evidence="3 4" key="1">
    <citation type="submission" date="2024-06" db="EMBL/GenBank/DDBJ databases">
        <title>Complete genome of Phlyctema vagabunda strain 19-DSS-EL-015.</title>
        <authorList>
            <person name="Fiorenzani C."/>
        </authorList>
    </citation>
    <scope>NUCLEOTIDE SEQUENCE [LARGE SCALE GENOMIC DNA]</scope>
    <source>
        <strain evidence="3 4">19-DSS-EL-015</strain>
    </source>
</reference>
<evidence type="ECO:0000256" key="1">
    <source>
        <dbReference type="SAM" id="MobiDB-lite"/>
    </source>
</evidence>
<proteinExistence type="predicted"/>
<name>A0ABR4PIW2_9HELO</name>
<comment type="caution">
    <text evidence="3">The sequence shown here is derived from an EMBL/GenBank/DDBJ whole genome shotgun (WGS) entry which is preliminary data.</text>
</comment>
<evidence type="ECO:0000259" key="2">
    <source>
        <dbReference type="SMART" id="SM01342"/>
    </source>
</evidence>
<protein>
    <submittedName>
        <fullName evidence="3">Ataxia telangiectasia mutated</fullName>
    </submittedName>
</protein>
<gene>
    <name evidence="3" type="ORF">PVAG01_04982</name>
</gene>
<evidence type="ECO:0000313" key="3">
    <source>
        <dbReference type="EMBL" id="KAL3423235.1"/>
    </source>
</evidence>
<dbReference type="Pfam" id="PF11640">
    <property type="entry name" value="TAN"/>
    <property type="match status" value="1"/>
</dbReference>
<dbReference type="SMART" id="SM01342">
    <property type="entry name" value="TAN"/>
    <property type="match status" value="1"/>
</dbReference>
<evidence type="ECO:0000313" key="4">
    <source>
        <dbReference type="Proteomes" id="UP001629113"/>
    </source>
</evidence>